<name>A0A9J6E8T1_RHIMP</name>
<dbReference type="InterPro" id="IPR012132">
    <property type="entry name" value="GMC_OxRdtase"/>
</dbReference>
<dbReference type="Gene3D" id="3.50.50.60">
    <property type="entry name" value="FAD/NAD(P)-binding domain"/>
    <property type="match status" value="1"/>
</dbReference>
<dbReference type="PANTHER" id="PTHR11552:SF227">
    <property type="entry name" value="GLUCOSE DEHYDROGENASE [FAD, QUINONE]-LIKE PROTEIN"/>
    <property type="match status" value="1"/>
</dbReference>
<accession>A0A9J6E8T1</accession>
<dbReference type="Proteomes" id="UP000821866">
    <property type="component" value="Chromosome 3"/>
</dbReference>
<proteinExistence type="inferred from homology"/>
<dbReference type="PANTHER" id="PTHR11552">
    <property type="entry name" value="GLUCOSE-METHANOL-CHOLINE GMC OXIDOREDUCTASE"/>
    <property type="match status" value="1"/>
</dbReference>
<comment type="similarity">
    <text evidence="1">Belongs to the GMC oxidoreductase family.</text>
</comment>
<organism evidence="2 3">
    <name type="scientific">Rhipicephalus microplus</name>
    <name type="common">Cattle tick</name>
    <name type="synonym">Boophilus microplus</name>
    <dbReference type="NCBI Taxonomy" id="6941"/>
    <lineage>
        <taxon>Eukaryota</taxon>
        <taxon>Metazoa</taxon>
        <taxon>Ecdysozoa</taxon>
        <taxon>Arthropoda</taxon>
        <taxon>Chelicerata</taxon>
        <taxon>Arachnida</taxon>
        <taxon>Acari</taxon>
        <taxon>Parasitiformes</taxon>
        <taxon>Ixodida</taxon>
        <taxon>Ixodoidea</taxon>
        <taxon>Ixodidae</taxon>
        <taxon>Rhipicephalinae</taxon>
        <taxon>Rhipicephalus</taxon>
        <taxon>Boophilus</taxon>
    </lineage>
</organism>
<dbReference type="VEuPathDB" id="VectorBase:LOC119163045"/>
<gene>
    <name evidence="2" type="ORF">HPB51_007521</name>
</gene>
<dbReference type="InterPro" id="IPR036188">
    <property type="entry name" value="FAD/NAD-bd_sf"/>
</dbReference>
<dbReference type="EMBL" id="JABSTU010000005">
    <property type="protein sequence ID" value="KAH8030501.1"/>
    <property type="molecule type" value="Genomic_DNA"/>
</dbReference>
<keyword evidence="3" id="KW-1185">Reference proteome</keyword>
<comment type="caution">
    <text evidence="2">The sequence shown here is derived from an EMBL/GenBank/DDBJ whole genome shotgun (WGS) entry which is preliminary data.</text>
</comment>
<sequence length="175" mass="19328">MSRCCIKRPWRQVLRENGRGSSCGCHGERVAGEGQSDVSAHSLMFYRLGRYENIHTLELQKVYDYIIVGAGSAGCVLANRLSANPFVTVLLLEAGGWEGELADIPLIAATVQGTALDWKYTTRPQEAACFGLHERKQPNEQILHGTYCEPGLAQKFLLVVGLNQVPSIVQDSPRW</sequence>
<dbReference type="Gene3D" id="3.30.560.10">
    <property type="entry name" value="Glucose Oxidase, domain 3"/>
    <property type="match status" value="1"/>
</dbReference>
<evidence type="ECO:0000256" key="1">
    <source>
        <dbReference type="ARBA" id="ARBA00010790"/>
    </source>
</evidence>
<dbReference type="GO" id="GO:0016491">
    <property type="term" value="F:oxidoreductase activity"/>
    <property type="evidence" value="ECO:0007669"/>
    <property type="project" value="TreeGrafter"/>
</dbReference>
<dbReference type="SUPFAM" id="SSF51905">
    <property type="entry name" value="FAD/NAD(P)-binding domain"/>
    <property type="match status" value="1"/>
</dbReference>
<evidence type="ECO:0008006" key="4">
    <source>
        <dbReference type="Google" id="ProtNLM"/>
    </source>
</evidence>
<reference evidence="2" key="2">
    <citation type="submission" date="2021-09" db="EMBL/GenBank/DDBJ databases">
        <authorList>
            <person name="Jia N."/>
            <person name="Wang J."/>
            <person name="Shi W."/>
            <person name="Du L."/>
            <person name="Sun Y."/>
            <person name="Zhan W."/>
            <person name="Jiang J."/>
            <person name="Wang Q."/>
            <person name="Zhang B."/>
            <person name="Ji P."/>
            <person name="Sakyi L.B."/>
            <person name="Cui X."/>
            <person name="Yuan T."/>
            <person name="Jiang B."/>
            <person name="Yang W."/>
            <person name="Lam T.T.-Y."/>
            <person name="Chang Q."/>
            <person name="Ding S."/>
            <person name="Wang X."/>
            <person name="Zhu J."/>
            <person name="Ruan X."/>
            <person name="Zhao L."/>
            <person name="Wei J."/>
            <person name="Que T."/>
            <person name="Du C."/>
            <person name="Cheng J."/>
            <person name="Dai P."/>
            <person name="Han X."/>
            <person name="Huang E."/>
            <person name="Gao Y."/>
            <person name="Liu J."/>
            <person name="Shao H."/>
            <person name="Ye R."/>
            <person name="Li L."/>
            <person name="Wei W."/>
            <person name="Wang X."/>
            <person name="Wang C."/>
            <person name="Huo Q."/>
            <person name="Li W."/>
            <person name="Guo W."/>
            <person name="Chen H."/>
            <person name="Chen S."/>
            <person name="Zhou L."/>
            <person name="Zhou L."/>
            <person name="Ni X."/>
            <person name="Tian J."/>
            <person name="Zhou Y."/>
            <person name="Sheng Y."/>
            <person name="Liu T."/>
            <person name="Pan Y."/>
            <person name="Xia L."/>
            <person name="Li J."/>
            <person name="Zhao F."/>
            <person name="Cao W."/>
        </authorList>
    </citation>
    <scope>NUCLEOTIDE SEQUENCE</scope>
    <source>
        <strain evidence="2">Rmic-2018</strain>
        <tissue evidence="2">Larvae</tissue>
    </source>
</reference>
<evidence type="ECO:0000313" key="3">
    <source>
        <dbReference type="Proteomes" id="UP000821866"/>
    </source>
</evidence>
<evidence type="ECO:0000313" key="2">
    <source>
        <dbReference type="EMBL" id="KAH8030501.1"/>
    </source>
</evidence>
<dbReference type="AlphaFoldDB" id="A0A9J6E8T1"/>
<dbReference type="GO" id="GO:0050660">
    <property type="term" value="F:flavin adenine dinucleotide binding"/>
    <property type="evidence" value="ECO:0007669"/>
    <property type="project" value="InterPro"/>
</dbReference>
<protein>
    <recommendedName>
        <fullName evidence="4">Glucose-methanol-choline oxidoreductase N-terminal domain-containing protein</fullName>
    </recommendedName>
</protein>
<reference evidence="2" key="1">
    <citation type="journal article" date="2020" name="Cell">
        <title>Large-Scale Comparative Analyses of Tick Genomes Elucidate Their Genetic Diversity and Vector Capacities.</title>
        <authorList>
            <consortium name="Tick Genome and Microbiome Consortium (TIGMIC)"/>
            <person name="Jia N."/>
            <person name="Wang J."/>
            <person name="Shi W."/>
            <person name="Du L."/>
            <person name="Sun Y."/>
            <person name="Zhan W."/>
            <person name="Jiang J.F."/>
            <person name="Wang Q."/>
            <person name="Zhang B."/>
            <person name="Ji P."/>
            <person name="Bell-Sakyi L."/>
            <person name="Cui X.M."/>
            <person name="Yuan T.T."/>
            <person name="Jiang B.G."/>
            <person name="Yang W.F."/>
            <person name="Lam T.T."/>
            <person name="Chang Q.C."/>
            <person name="Ding S.J."/>
            <person name="Wang X.J."/>
            <person name="Zhu J.G."/>
            <person name="Ruan X.D."/>
            <person name="Zhao L."/>
            <person name="Wei J.T."/>
            <person name="Ye R.Z."/>
            <person name="Que T.C."/>
            <person name="Du C.H."/>
            <person name="Zhou Y.H."/>
            <person name="Cheng J.X."/>
            <person name="Dai P.F."/>
            <person name="Guo W.B."/>
            <person name="Han X.H."/>
            <person name="Huang E.J."/>
            <person name="Li L.F."/>
            <person name="Wei W."/>
            <person name="Gao Y.C."/>
            <person name="Liu J.Z."/>
            <person name="Shao H.Z."/>
            <person name="Wang X."/>
            <person name="Wang C.C."/>
            <person name="Yang T.C."/>
            <person name="Huo Q.B."/>
            <person name="Li W."/>
            <person name="Chen H.Y."/>
            <person name="Chen S.E."/>
            <person name="Zhou L.G."/>
            <person name="Ni X.B."/>
            <person name="Tian J.H."/>
            <person name="Sheng Y."/>
            <person name="Liu T."/>
            <person name="Pan Y.S."/>
            <person name="Xia L.Y."/>
            <person name="Li J."/>
            <person name="Zhao F."/>
            <person name="Cao W.C."/>
        </authorList>
    </citation>
    <scope>NUCLEOTIDE SEQUENCE</scope>
    <source>
        <strain evidence="2">Rmic-2018</strain>
    </source>
</reference>